<dbReference type="Proteomes" id="UP000188268">
    <property type="component" value="Unassembled WGS sequence"/>
</dbReference>
<keyword evidence="2" id="KW-1185">Reference proteome</keyword>
<reference evidence="1 2" key="1">
    <citation type="submission" date="2013-09" db="EMBL/GenBank/DDBJ databases">
        <title>Corchorus capsularis genome sequencing.</title>
        <authorList>
            <person name="Alam M."/>
            <person name="Haque M.S."/>
            <person name="Islam M.S."/>
            <person name="Emdad E.M."/>
            <person name="Islam M.M."/>
            <person name="Ahmed B."/>
            <person name="Halim A."/>
            <person name="Hossen Q.M.M."/>
            <person name="Hossain M.Z."/>
            <person name="Ahmed R."/>
            <person name="Khan M.M."/>
            <person name="Islam R."/>
            <person name="Rashid M.M."/>
            <person name="Khan S.A."/>
            <person name="Rahman M.S."/>
            <person name="Alam M."/>
        </authorList>
    </citation>
    <scope>NUCLEOTIDE SEQUENCE [LARGE SCALE GENOMIC DNA]</scope>
    <source>
        <strain evidence="2">cv. CVL-1</strain>
        <tissue evidence="1">Whole seedling</tissue>
    </source>
</reference>
<sequence length="19" mass="2127">MANMAVALRLCSQLLKCFN</sequence>
<gene>
    <name evidence="1" type="ORF">CCACVL1_00200</name>
</gene>
<name>A0A1R3KXZ9_COCAP</name>
<dbReference type="AlphaFoldDB" id="A0A1R3KXZ9"/>
<protein>
    <submittedName>
        <fullName evidence="1">Uncharacterized protein</fullName>
    </submittedName>
</protein>
<proteinExistence type="predicted"/>
<organism evidence="1 2">
    <name type="scientific">Corchorus capsularis</name>
    <name type="common">Jute</name>
    <dbReference type="NCBI Taxonomy" id="210143"/>
    <lineage>
        <taxon>Eukaryota</taxon>
        <taxon>Viridiplantae</taxon>
        <taxon>Streptophyta</taxon>
        <taxon>Embryophyta</taxon>
        <taxon>Tracheophyta</taxon>
        <taxon>Spermatophyta</taxon>
        <taxon>Magnoliopsida</taxon>
        <taxon>eudicotyledons</taxon>
        <taxon>Gunneridae</taxon>
        <taxon>Pentapetalae</taxon>
        <taxon>rosids</taxon>
        <taxon>malvids</taxon>
        <taxon>Malvales</taxon>
        <taxon>Malvaceae</taxon>
        <taxon>Grewioideae</taxon>
        <taxon>Apeibeae</taxon>
        <taxon>Corchorus</taxon>
    </lineage>
</organism>
<evidence type="ECO:0000313" key="1">
    <source>
        <dbReference type="EMBL" id="OMP11950.1"/>
    </source>
</evidence>
<accession>A0A1R3KXZ9</accession>
<comment type="caution">
    <text evidence="1">The sequence shown here is derived from an EMBL/GenBank/DDBJ whole genome shotgun (WGS) entry which is preliminary data.</text>
</comment>
<dbReference type="EMBL" id="AWWV01000658">
    <property type="protein sequence ID" value="OMP11950.1"/>
    <property type="molecule type" value="Genomic_DNA"/>
</dbReference>
<evidence type="ECO:0000313" key="2">
    <source>
        <dbReference type="Proteomes" id="UP000188268"/>
    </source>
</evidence>